<organism evidence="1 2">
    <name type="scientific">Bombardia bombarda</name>
    <dbReference type="NCBI Taxonomy" id="252184"/>
    <lineage>
        <taxon>Eukaryota</taxon>
        <taxon>Fungi</taxon>
        <taxon>Dikarya</taxon>
        <taxon>Ascomycota</taxon>
        <taxon>Pezizomycotina</taxon>
        <taxon>Sordariomycetes</taxon>
        <taxon>Sordariomycetidae</taxon>
        <taxon>Sordariales</taxon>
        <taxon>Lasiosphaeriaceae</taxon>
        <taxon>Bombardia</taxon>
    </lineage>
</organism>
<dbReference type="Proteomes" id="UP001174934">
    <property type="component" value="Unassembled WGS sequence"/>
</dbReference>
<gene>
    <name evidence="1" type="ORF">B0T17DRAFT_517937</name>
</gene>
<dbReference type="EMBL" id="JAULSR010000001">
    <property type="protein sequence ID" value="KAK0636036.1"/>
    <property type="molecule type" value="Genomic_DNA"/>
</dbReference>
<proteinExistence type="predicted"/>
<reference evidence="1" key="1">
    <citation type="submission" date="2023-06" db="EMBL/GenBank/DDBJ databases">
        <title>Genome-scale phylogeny and comparative genomics of the fungal order Sordariales.</title>
        <authorList>
            <consortium name="Lawrence Berkeley National Laboratory"/>
            <person name="Hensen N."/>
            <person name="Bonometti L."/>
            <person name="Westerberg I."/>
            <person name="Brannstrom I.O."/>
            <person name="Guillou S."/>
            <person name="Cros-Aarteil S."/>
            <person name="Calhoun S."/>
            <person name="Haridas S."/>
            <person name="Kuo A."/>
            <person name="Mondo S."/>
            <person name="Pangilinan J."/>
            <person name="Riley R."/>
            <person name="LaButti K."/>
            <person name="Andreopoulos B."/>
            <person name="Lipzen A."/>
            <person name="Chen C."/>
            <person name="Yanf M."/>
            <person name="Daum C."/>
            <person name="Ng V."/>
            <person name="Clum A."/>
            <person name="Steindorff A."/>
            <person name="Ohm R."/>
            <person name="Martin F."/>
            <person name="Silar P."/>
            <person name="Natvig D."/>
            <person name="Lalanne C."/>
            <person name="Gautier V."/>
            <person name="Ament-velasquez S.L."/>
            <person name="Kruys A."/>
            <person name="Hutchinson M.I."/>
            <person name="Powell A.J."/>
            <person name="Barry K."/>
            <person name="Miller A.N."/>
            <person name="Grigoriev I.V."/>
            <person name="Debuchy R."/>
            <person name="Gladieux P."/>
            <person name="Thoren M.H."/>
            <person name="Johannesson H."/>
        </authorList>
    </citation>
    <scope>NUCLEOTIDE SEQUENCE</scope>
    <source>
        <strain evidence="1">SMH3391-2</strain>
    </source>
</reference>
<evidence type="ECO:0000313" key="2">
    <source>
        <dbReference type="Proteomes" id="UP001174934"/>
    </source>
</evidence>
<protein>
    <submittedName>
        <fullName evidence="1">Uncharacterized protein</fullName>
    </submittedName>
</protein>
<comment type="caution">
    <text evidence="1">The sequence shown here is derived from an EMBL/GenBank/DDBJ whole genome shotgun (WGS) entry which is preliminary data.</text>
</comment>
<keyword evidence="2" id="KW-1185">Reference proteome</keyword>
<name>A0AA40CEP8_9PEZI</name>
<accession>A0AA40CEP8</accession>
<sequence length="65" mass="7806">MGNQRTFFFAELGLVDKAKAVVDKWMARWIDVVSFFWISRVWDRIDVMIHVLRYLTVYRLIAAQI</sequence>
<evidence type="ECO:0000313" key="1">
    <source>
        <dbReference type="EMBL" id="KAK0636036.1"/>
    </source>
</evidence>
<dbReference type="AlphaFoldDB" id="A0AA40CEP8"/>